<dbReference type="InterPro" id="IPR029033">
    <property type="entry name" value="His_PPase_superfam"/>
</dbReference>
<dbReference type="GO" id="GO:0004619">
    <property type="term" value="F:phosphoglycerate mutase activity"/>
    <property type="evidence" value="ECO:0007669"/>
    <property type="project" value="UniProtKB-UniRule"/>
</dbReference>
<keyword evidence="4 5" id="KW-0413">Isomerase</keyword>
<evidence type="ECO:0000256" key="6">
    <source>
        <dbReference type="PIRSR" id="PIRSR613078-1"/>
    </source>
</evidence>
<feature type="active site" description="Tele-phosphohistidine intermediate" evidence="5 6">
    <location>
        <position position="9"/>
    </location>
</feature>
<evidence type="ECO:0000256" key="5">
    <source>
        <dbReference type="HAMAP-Rule" id="MF_01039"/>
    </source>
</evidence>
<dbReference type="Gene3D" id="3.40.50.1240">
    <property type="entry name" value="Phosphoglycerate mutase-like"/>
    <property type="match status" value="1"/>
</dbReference>
<feature type="binding site" evidence="5 7">
    <location>
        <position position="98"/>
    </location>
    <ligand>
        <name>substrate</name>
    </ligand>
</feature>
<protein>
    <recommendedName>
        <fullName evidence="5">2,3-bisphosphoglycerate-dependent phosphoglycerate mutase</fullName>
        <shortName evidence="5">BPG-dependent PGAM</shortName>
        <shortName evidence="5">PGAM</shortName>
        <shortName evidence="5">Phosphoglyceromutase</shortName>
        <shortName evidence="5">dPGM</shortName>
        <ecNumber evidence="5">5.4.2.11</ecNumber>
    </recommendedName>
</protein>
<keyword evidence="10" id="KW-1185">Reference proteome</keyword>
<dbReference type="GO" id="GO:0006096">
    <property type="term" value="P:glycolytic process"/>
    <property type="evidence" value="ECO:0007669"/>
    <property type="project" value="UniProtKB-UniRule"/>
</dbReference>
<dbReference type="Proteomes" id="UP000198990">
    <property type="component" value="Unassembled WGS sequence"/>
</dbReference>
<keyword evidence="3 5" id="KW-0324">Glycolysis</keyword>
<accession>A0A1H7F8Q6</accession>
<comment type="catalytic activity">
    <reaction evidence="5">
        <text>(2R)-2-phosphoglycerate = (2R)-3-phosphoglycerate</text>
        <dbReference type="Rhea" id="RHEA:15901"/>
        <dbReference type="ChEBI" id="CHEBI:58272"/>
        <dbReference type="ChEBI" id="CHEBI:58289"/>
        <dbReference type="EC" id="5.4.2.11"/>
    </reaction>
</comment>
<dbReference type="Pfam" id="PF00300">
    <property type="entry name" value="His_Phos_1"/>
    <property type="match status" value="2"/>
</dbReference>
<evidence type="ECO:0000256" key="2">
    <source>
        <dbReference type="ARBA" id="ARBA00022432"/>
    </source>
</evidence>
<evidence type="ECO:0000313" key="10">
    <source>
        <dbReference type="Proteomes" id="UP000198990"/>
    </source>
</evidence>
<comment type="similarity">
    <text evidence="1 5">Belongs to the phosphoglycerate mutase family. BPG-dependent PGAM subfamily.</text>
</comment>
<dbReference type="RefSeq" id="WP_091618654.1">
    <property type="nucleotide sequence ID" value="NZ_FNZN01000001.1"/>
</dbReference>
<dbReference type="PANTHER" id="PTHR11931">
    <property type="entry name" value="PHOSPHOGLYCERATE MUTASE"/>
    <property type="match status" value="1"/>
</dbReference>
<feature type="binding site" evidence="5 7">
    <location>
        <begin position="114"/>
        <end position="115"/>
    </location>
    <ligand>
        <name>substrate</name>
    </ligand>
</feature>
<dbReference type="SUPFAM" id="SSF53254">
    <property type="entry name" value="Phosphoglycerate mutase-like"/>
    <property type="match status" value="1"/>
</dbReference>
<feature type="binding site" evidence="5 7">
    <location>
        <position position="60"/>
    </location>
    <ligand>
        <name>substrate</name>
    </ligand>
</feature>
<dbReference type="CDD" id="cd07067">
    <property type="entry name" value="HP_PGM_like"/>
    <property type="match status" value="1"/>
</dbReference>
<dbReference type="EC" id="5.4.2.11" evidence="5"/>
<dbReference type="EMBL" id="FNZN01000001">
    <property type="protein sequence ID" value="SEK22531.1"/>
    <property type="molecule type" value="Genomic_DNA"/>
</dbReference>
<organism evidence="9 10">
    <name type="scientific">Maribacter orientalis</name>
    <dbReference type="NCBI Taxonomy" id="228957"/>
    <lineage>
        <taxon>Bacteria</taxon>
        <taxon>Pseudomonadati</taxon>
        <taxon>Bacteroidota</taxon>
        <taxon>Flavobacteriia</taxon>
        <taxon>Flavobacteriales</taxon>
        <taxon>Flavobacteriaceae</taxon>
        <taxon>Maribacter</taxon>
    </lineage>
</organism>
<dbReference type="InterPro" id="IPR005952">
    <property type="entry name" value="Phosphogly_mut1"/>
</dbReference>
<evidence type="ECO:0000256" key="1">
    <source>
        <dbReference type="ARBA" id="ARBA00006717"/>
    </source>
</evidence>
<proteinExistence type="inferred from homology"/>
<name>A0A1H7F8Q6_9FLAO</name>
<dbReference type="PIRSF" id="PIRSF000709">
    <property type="entry name" value="6PFK_2-Ptase"/>
    <property type="match status" value="1"/>
</dbReference>
<gene>
    <name evidence="5" type="primary">gpmA</name>
    <name evidence="9" type="ORF">SAMN04488008_10190</name>
</gene>
<evidence type="ECO:0000256" key="7">
    <source>
        <dbReference type="PIRSR" id="PIRSR613078-2"/>
    </source>
</evidence>
<evidence type="ECO:0000313" key="9">
    <source>
        <dbReference type="EMBL" id="SEK22531.1"/>
    </source>
</evidence>
<feature type="binding site" evidence="5 7">
    <location>
        <begin position="21"/>
        <end position="22"/>
    </location>
    <ligand>
        <name>substrate</name>
    </ligand>
</feature>
<reference evidence="10" key="1">
    <citation type="submission" date="2016-10" db="EMBL/GenBank/DDBJ databases">
        <authorList>
            <person name="Varghese N."/>
            <person name="Submissions S."/>
        </authorList>
    </citation>
    <scope>NUCLEOTIDE SEQUENCE [LARGE SCALE GENOMIC DNA]</scope>
    <source>
        <strain evidence="10">DSM 16471</strain>
    </source>
</reference>
<dbReference type="UniPathway" id="UPA00109">
    <property type="reaction ID" value="UER00186"/>
</dbReference>
<dbReference type="AlphaFoldDB" id="A0A1H7F8Q6"/>
<feature type="site" description="Transition state stabilizer" evidence="5 8">
    <location>
        <position position="182"/>
    </location>
</feature>
<dbReference type="InterPro" id="IPR013078">
    <property type="entry name" value="His_Pase_superF_clade-1"/>
</dbReference>
<dbReference type="SMART" id="SM00855">
    <property type="entry name" value="PGAM"/>
    <property type="match status" value="1"/>
</dbReference>
<feature type="binding site" evidence="5 7">
    <location>
        <begin position="183"/>
        <end position="184"/>
    </location>
    <ligand>
        <name>substrate</name>
    </ligand>
</feature>
<dbReference type="STRING" id="228957.SAMN04488008_10190"/>
<feature type="binding site" evidence="5 7">
    <location>
        <begin position="87"/>
        <end position="90"/>
    </location>
    <ligand>
        <name>substrate</name>
    </ligand>
</feature>
<feature type="binding site" evidence="5 7">
    <location>
        <begin position="8"/>
        <end position="15"/>
    </location>
    <ligand>
        <name>substrate</name>
    </ligand>
</feature>
<evidence type="ECO:0000256" key="3">
    <source>
        <dbReference type="ARBA" id="ARBA00023152"/>
    </source>
</evidence>
<comment type="function">
    <text evidence="5">Catalyzes the interconversion of 2-phosphoglycerate and 3-phosphoglycerate.</text>
</comment>
<comment type="pathway">
    <text evidence="5">Carbohydrate degradation; glycolysis; pyruvate from D-glyceraldehyde 3-phosphate: step 3/5.</text>
</comment>
<dbReference type="GO" id="GO:0006094">
    <property type="term" value="P:gluconeogenesis"/>
    <property type="evidence" value="ECO:0007669"/>
    <property type="project" value="UniProtKB-UniRule"/>
</dbReference>
<evidence type="ECO:0000256" key="8">
    <source>
        <dbReference type="PIRSR" id="PIRSR613078-3"/>
    </source>
</evidence>
<sequence>MGKLILVRHGKSLWNVQNIFTGWTDIDLATEGIAEAKKAGELLKSNDICIDVCFSSYLKRAIRTAWITLDTANQMHVDTKYHWKLNERHYGAWQGHNKNQILKDVGEETYWGVRRGYYLSPPKLDPKDKQQPKFDAHYKNIDPALLPLSESLENTSKRVVNYYFEAIVPQLVKGNTVLVSAHGNSLRALIGYIKNIPPEDIAHLEVPTGEPNLYEFDDNLNLTEHYKLK</sequence>
<dbReference type="HAMAP" id="MF_01039">
    <property type="entry name" value="PGAM_GpmA"/>
    <property type="match status" value="1"/>
</dbReference>
<feature type="active site" description="Proton donor/acceptor" evidence="5 6">
    <location>
        <position position="87"/>
    </location>
</feature>
<dbReference type="OrthoDB" id="9782128at2"/>
<dbReference type="NCBIfam" id="TIGR01258">
    <property type="entry name" value="pgm_1"/>
    <property type="match status" value="1"/>
</dbReference>
<evidence type="ECO:0000256" key="4">
    <source>
        <dbReference type="ARBA" id="ARBA00023235"/>
    </source>
</evidence>
<keyword evidence="2 5" id="KW-0312">Gluconeogenesis</keyword>